<proteinExistence type="predicted"/>
<evidence type="ECO:0000313" key="2">
    <source>
        <dbReference type="Proteomes" id="UP000196138"/>
    </source>
</evidence>
<dbReference type="KEGG" id="cser:CCO03_14425"/>
<dbReference type="EMBL" id="CP021455">
    <property type="protein sequence ID" value="ARU05719.1"/>
    <property type="molecule type" value="Genomic_DNA"/>
</dbReference>
<reference evidence="1 2" key="1">
    <citation type="submission" date="2017-05" db="EMBL/GenBank/DDBJ databases">
        <authorList>
            <person name="Song R."/>
            <person name="Chenine A.L."/>
            <person name="Ruprecht R.M."/>
        </authorList>
    </citation>
    <scope>NUCLEOTIDE SEQUENCE [LARGE SCALE GENOMIC DNA]</scope>
    <source>
        <strain evidence="1 2">DSM 26136</strain>
    </source>
</reference>
<protein>
    <submittedName>
        <fullName evidence="1">Uncharacterized protein</fullName>
    </submittedName>
</protein>
<dbReference type="Proteomes" id="UP000196138">
    <property type="component" value="Chromosome"/>
</dbReference>
<gene>
    <name evidence="1" type="ORF">CCO03_14425</name>
</gene>
<name>A0A1Y0EQX6_9BURK</name>
<accession>A0A1Y0EQX6</accession>
<sequence>MEHRMRSDAVLTLLHTQQVARVDPLHAVHPDPAERELTMKRQLDHAVACLRLCEQHQIHPDARVHVLPWPGTHFGGVVLTEVDEADQPLDTPVAATDGTELHLNAGDLVLQQDPVFALPALARAEGDPR</sequence>
<organism evidence="1 2">
    <name type="scientific">Comamonas serinivorans</name>
    <dbReference type="NCBI Taxonomy" id="1082851"/>
    <lineage>
        <taxon>Bacteria</taxon>
        <taxon>Pseudomonadati</taxon>
        <taxon>Pseudomonadota</taxon>
        <taxon>Betaproteobacteria</taxon>
        <taxon>Burkholderiales</taxon>
        <taxon>Comamonadaceae</taxon>
        <taxon>Comamonas</taxon>
    </lineage>
</organism>
<dbReference type="AlphaFoldDB" id="A0A1Y0EQX6"/>
<evidence type="ECO:0000313" key="1">
    <source>
        <dbReference type="EMBL" id="ARU05719.1"/>
    </source>
</evidence>
<keyword evidence="2" id="KW-1185">Reference proteome</keyword>